<sequence>MRSLFWGKDVKRFSTIAAAAIFGIMATGATADSGDLTVELNKFEPGETGGCQAFFLFRNEVGKSFEGFEMSLAILDSQGVIDRLLSIDAAPLPIERTTLKLFAIPEIACTDISEILLHDITTCKPQNEAQLDCFSFLKLTSKTTTKLVK</sequence>
<dbReference type="EMBL" id="QBKU01000015">
    <property type="protein sequence ID" value="PTX64762.1"/>
    <property type="molecule type" value="Genomic_DNA"/>
</dbReference>
<organism evidence="2 3">
    <name type="scientific">Sulfitobacter mediterraneus</name>
    <dbReference type="NCBI Taxonomy" id="83219"/>
    <lineage>
        <taxon>Bacteria</taxon>
        <taxon>Pseudomonadati</taxon>
        <taxon>Pseudomonadota</taxon>
        <taxon>Alphaproteobacteria</taxon>
        <taxon>Rhodobacterales</taxon>
        <taxon>Roseobacteraceae</taxon>
        <taxon>Sulfitobacter</taxon>
    </lineage>
</organism>
<dbReference type="AlphaFoldDB" id="A0A2T6C8X7"/>
<evidence type="ECO:0000313" key="3">
    <source>
        <dbReference type="Proteomes" id="UP000244092"/>
    </source>
</evidence>
<dbReference type="Proteomes" id="UP000244092">
    <property type="component" value="Unassembled WGS sequence"/>
</dbReference>
<keyword evidence="1" id="KW-0732">Signal</keyword>
<name>A0A2T6C8X7_9RHOB</name>
<proteinExistence type="predicted"/>
<gene>
    <name evidence="2" type="ORF">C8N31_11531</name>
</gene>
<comment type="caution">
    <text evidence="2">The sequence shown here is derived from an EMBL/GenBank/DDBJ whole genome shotgun (WGS) entry which is preliminary data.</text>
</comment>
<evidence type="ECO:0000313" key="2">
    <source>
        <dbReference type="EMBL" id="PTX64762.1"/>
    </source>
</evidence>
<feature type="signal peptide" evidence="1">
    <location>
        <begin position="1"/>
        <end position="31"/>
    </location>
</feature>
<evidence type="ECO:0000256" key="1">
    <source>
        <dbReference type="SAM" id="SignalP"/>
    </source>
</evidence>
<feature type="chain" id="PRO_5015440154" description="Tat pathway signal sequence domain protein" evidence="1">
    <location>
        <begin position="32"/>
        <end position="149"/>
    </location>
</feature>
<accession>A0A2T6C8X7</accession>
<reference evidence="2 3" key="1">
    <citation type="submission" date="2018-04" db="EMBL/GenBank/DDBJ databases">
        <title>Genomic Encyclopedia of Archaeal and Bacterial Type Strains, Phase II (KMG-II): from individual species to whole genera.</title>
        <authorList>
            <person name="Goeker M."/>
        </authorList>
    </citation>
    <scope>NUCLEOTIDE SEQUENCE [LARGE SCALE GENOMIC DNA]</scope>
    <source>
        <strain evidence="2 3">DSM 12244</strain>
    </source>
</reference>
<protein>
    <recommendedName>
        <fullName evidence="4">Tat pathway signal sequence domain protein</fullName>
    </recommendedName>
</protein>
<evidence type="ECO:0008006" key="4">
    <source>
        <dbReference type="Google" id="ProtNLM"/>
    </source>
</evidence>